<reference evidence="2" key="2">
    <citation type="submission" date="2020-09" db="EMBL/GenBank/DDBJ databases">
        <authorList>
            <person name="Sun Q."/>
            <person name="Kim S."/>
        </authorList>
    </citation>
    <scope>NUCLEOTIDE SEQUENCE</scope>
    <source>
        <strain evidence="2">KCTC 32337</strain>
    </source>
</reference>
<feature type="domain" description="Phosphoadenosine phosphosulphate reductase" evidence="1">
    <location>
        <begin position="128"/>
        <end position="206"/>
    </location>
</feature>
<dbReference type="Proteomes" id="UP000622604">
    <property type="component" value="Unassembled WGS sequence"/>
</dbReference>
<evidence type="ECO:0000313" key="2">
    <source>
        <dbReference type="EMBL" id="GGZ77872.1"/>
    </source>
</evidence>
<organism evidence="2 3">
    <name type="scientific">Paraglaciecola chathamensis</name>
    <dbReference type="NCBI Taxonomy" id="368405"/>
    <lineage>
        <taxon>Bacteria</taxon>
        <taxon>Pseudomonadati</taxon>
        <taxon>Pseudomonadota</taxon>
        <taxon>Gammaproteobacteria</taxon>
        <taxon>Alteromonadales</taxon>
        <taxon>Alteromonadaceae</taxon>
        <taxon>Paraglaciecola</taxon>
    </lineage>
</organism>
<dbReference type="GO" id="GO:0003824">
    <property type="term" value="F:catalytic activity"/>
    <property type="evidence" value="ECO:0007669"/>
    <property type="project" value="InterPro"/>
</dbReference>
<dbReference type="RefSeq" id="WP_191867028.1">
    <property type="nucleotide sequence ID" value="NZ_BMZC01000014.1"/>
</dbReference>
<dbReference type="EMBL" id="BMZC01000014">
    <property type="protein sequence ID" value="GGZ77872.1"/>
    <property type="molecule type" value="Genomic_DNA"/>
</dbReference>
<proteinExistence type="predicted"/>
<dbReference type="InterPro" id="IPR014729">
    <property type="entry name" value="Rossmann-like_a/b/a_fold"/>
</dbReference>
<comment type="caution">
    <text evidence="2">The sequence shown here is derived from an EMBL/GenBank/DDBJ whole genome shotgun (WGS) entry which is preliminary data.</text>
</comment>
<name>A0A8H9M2P5_9ALTE</name>
<dbReference type="Gene3D" id="3.40.50.620">
    <property type="entry name" value="HUPs"/>
    <property type="match status" value="1"/>
</dbReference>
<gene>
    <name evidence="2" type="ORF">GCM10011274_40060</name>
</gene>
<evidence type="ECO:0000259" key="1">
    <source>
        <dbReference type="Pfam" id="PF01507"/>
    </source>
</evidence>
<reference evidence="2" key="1">
    <citation type="journal article" date="2014" name="Int. J. Syst. Evol. Microbiol.">
        <title>Complete genome sequence of Corynebacterium casei LMG S-19264T (=DSM 44701T), isolated from a smear-ripened cheese.</title>
        <authorList>
            <consortium name="US DOE Joint Genome Institute (JGI-PGF)"/>
            <person name="Walter F."/>
            <person name="Albersmeier A."/>
            <person name="Kalinowski J."/>
            <person name="Ruckert C."/>
        </authorList>
    </citation>
    <scope>NUCLEOTIDE SEQUENCE</scope>
    <source>
        <strain evidence="2">KCTC 32337</strain>
    </source>
</reference>
<sequence>MQLSKVNRTIETFKNLFLNNWIVTVGLSGKDSACVSHCAVEGLKAAMDVNPMVGPLYLVTTNTTIDNFELHGFILDVHAGAEQYAREFNLPIITKEINPSLSSLPMVEYIGRGKLLRTPATSTNGRDCTIEWKIDPMKRFLRDLKSTHQTNKIASASGTRSLESVSRAANIEKRNESAVGVVETNLGYTIAPIKDWTLTDVWSLLNLIESDEVESYLESNTQGLRKHYSAGNDGTCDLFAGEKLTSDKACGARFGCVLCAMVENDASLESQISTSYETYGYMAPMLKFREFMFNTLYDYNYSRSMLGRQLKEGGYVKVGYNQYSIAYRQDLLRFMLTIDAQESEAFYEQYGYDGCRFSMIGYKELLMIQYQWIREGGEKLAGEALRIWHDVHTHGKRYAMPETTYAEPKPLPKYRYYNINGYVKHHACTGLHEDNVNGLMTGRLHRSAKLGNDVDLVPFEEGGKAEIDGESGMAWSFVEHWFPDAVAGGHFDEGKCPTTLLKVMLECKLLKLRKGTLPRLHKEVQRAQVYNALSQTYGDCYQHLCFGASISEEEYKENLKAGVEHQEAAKAQSAFNFDQVEMEL</sequence>
<dbReference type="InterPro" id="IPR002500">
    <property type="entry name" value="PAPS_reduct_dom"/>
</dbReference>
<dbReference type="Pfam" id="PF01507">
    <property type="entry name" value="PAPS_reduct"/>
    <property type="match status" value="1"/>
</dbReference>
<evidence type="ECO:0000313" key="3">
    <source>
        <dbReference type="Proteomes" id="UP000622604"/>
    </source>
</evidence>
<protein>
    <recommendedName>
        <fullName evidence="1">Phosphoadenosine phosphosulphate reductase domain-containing protein</fullName>
    </recommendedName>
</protein>
<accession>A0A8H9M2P5</accession>
<dbReference type="SUPFAM" id="SSF52402">
    <property type="entry name" value="Adenine nucleotide alpha hydrolases-like"/>
    <property type="match status" value="1"/>
</dbReference>
<dbReference type="AlphaFoldDB" id="A0A8H9M2P5"/>